<proteinExistence type="inferred from homology"/>
<dbReference type="PANTHER" id="PTHR30385">
    <property type="entry name" value="SIGMA FACTOR F FLAGELLAR"/>
    <property type="match status" value="1"/>
</dbReference>
<dbReference type="InterPro" id="IPR007627">
    <property type="entry name" value="RNA_pol_sigma70_r2"/>
</dbReference>
<evidence type="ECO:0000256" key="5">
    <source>
        <dbReference type="ARBA" id="ARBA00023163"/>
    </source>
</evidence>
<dbReference type="InterPro" id="IPR013325">
    <property type="entry name" value="RNA_pol_sigma_r2"/>
</dbReference>
<feature type="DNA-binding region" description="H-T-H motif" evidence="6">
    <location>
        <begin position="205"/>
        <end position="224"/>
    </location>
</feature>
<gene>
    <name evidence="6 8" type="primary">sigI</name>
    <name evidence="8" type="ORF">P5G49_13705</name>
</gene>
<accession>A0ABT8JUJ3</accession>
<keyword evidence="5 6" id="KW-0804">Transcription</keyword>
<keyword evidence="4 6" id="KW-0238">DNA-binding</keyword>
<dbReference type="PIRSF" id="PIRSF038953">
    <property type="entry name" value="SigI"/>
    <property type="match status" value="1"/>
</dbReference>
<comment type="similarity">
    <text evidence="6">Belongs to the sigma-70 factor family. SigI subfamily.</text>
</comment>
<evidence type="ECO:0000256" key="3">
    <source>
        <dbReference type="ARBA" id="ARBA00023082"/>
    </source>
</evidence>
<protein>
    <recommendedName>
        <fullName evidence="6">RNA polymerase sigma factor SigI</fullName>
    </recommendedName>
</protein>
<evidence type="ECO:0000259" key="7">
    <source>
        <dbReference type="Pfam" id="PF04542"/>
    </source>
</evidence>
<dbReference type="PANTHER" id="PTHR30385:SF6">
    <property type="entry name" value="RNA POLYMERASE SIGMA FACTOR SIGI"/>
    <property type="match status" value="1"/>
</dbReference>
<keyword evidence="9" id="KW-1185">Reference proteome</keyword>
<dbReference type="Proteomes" id="UP001175097">
    <property type="component" value="Unassembled WGS sequence"/>
</dbReference>
<dbReference type="NCBIfam" id="TIGR02895">
    <property type="entry name" value="spore_sigI"/>
    <property type="match status" value="1"/>
</dbReference>
<keyword evidence="1 6" id="KW-0963">Cytoplasm</keyword>
<evidence type="ECO:0000313" key="9">
    <source>
        <dbReference type="Proteomes" id="UP001175097"/>
    </source>
</evidence>
<organism evidence="8 9">
    <name type="scientific">Sporosarcina highlanderae</name>
    <dbReference type="NCBI Taxonomy" id="3035916"/>
    <lineage>
        <taxon>Bacteria</taxon>
        <taxon>Bacillati</taxon>
        <taxon>Bacillota</taxon>
        <taxon>Bacilli</taxon>
        <taxon>Bacillales</taxon>
        <taxon>Caryophanaceae</taxon>
        <taxon>Sporosarcina</taxon>
    </lineage>
</organism>
<keyword evidence="6" id="KW-0346">Stress response</keyword>
<comment type="subcellular location">
    <subcellularLocation>
        <location evidence="6">Cytoplasm</location>
    </subcellularLocation>
</comment>
<dbReference type="InterPro" id="IPR014244">
    <property type="entry name" value="RNA_pol_sigma-I"/>
</dbReference>
<evidence type="ECO:0000256" key="2">
    <source>
        <dbReference type="ARBA" id="ARBA00023015"/>
    </source>
</evidence>
<feature type="short sequence motif" description="Polymerase core binding" evidence="6">
    <location>
        <begin position="61"/>
        <end position="74"/>
    </location>
</feature>
<sequence length="249" mass="28939">MLLSIIQGIFNKKSNTALIELVCKAKSGDEKVMNDLLIAFTPFMKKTASFVCNRFIDDSDEEFSVAMVGFHEAVLKYEPEENASLKTFAHLIMKRRLIDHIRKEAVRNANVLLSIDNDGDSNTSEYIFDETSIFSYSEERQAAERREEMTEYGRLLREYGLSFRELATVSPKHADSRKTAFQIAQIIAETPEFYKHLLENKRLPMKQLEDIVEVSRKTIERHRKYIIAVTLLLNHDFKYIQEYVKGELI</sequence>
<dbReference type="InterPro" id="IPR014284">
    <property type="entry name" value="RNA_pol_sigma-70_dom"/>
</dbReference>
<evidence type="ECO:0000256" key="1">
    <source>
        <dbReference type="ARBA" id="ARBA00022490"/>
    </source>
</evidence>
<dbReference type="EMBL" id="JAROCC010000011">
    <property type="protein sequence ID" value="MDN4608527.1"/>
    <property type="molecule type" value="Genomic_DNA"/>
</dbReference>
<dbReference type="Pfam" id="PF04542">
    <property type="entry name" value="Sigma70_r2"/>
    <property type="match status" value="1"/>
</dbReference>
<comment type="subunit">
    <text evidence="6">Interacts with RsgI.</text>
</comment>
<comment type="caution">
    <text evidence="8">The sequence shown here is derived from an EMBL/GenBank/DDBJ whole genome shotgun (WGS) entry which is preliminary data.</text>
</comment>
<keyword evidence="3 6" id="KW-0731">Sigma factor</keyword>
<feature type="domain" description="RNA polymerase sigma-70 region 2" evidence="7">
    <location>
        <begin position="43"/>
        <end position="105"/>
    </location>
</feature>
<dbReference type="NCBIfam" id="TIGR02937">
    <property type="entry name" value="sigma70-ECF"/>
    <property type="match status" value="1"/>
</dbReference>
<keyword evidence="2 6" id="KW-0805">Transcription regulation</keyword>
<comment type="function">
    <text evidence="6">Sigma factors are initiation factors that promote the attachment of RNA polymerase to specific initiation sites and are then released.</text>
</comment>
<evidence type="ECO:0000313" key="8">
    <source>
        <dbReference type="EMBL" id="MDN4608527.1"/>
    </source>
</evidence>
<dbReference type="SUPFAM" id="SSF88946">
    <property type="entry name" value="Sigma2 domain of RNA polymerase sigma factors"/>
    <property type="match status" value="1"/>
</dbReference>
<comment type="activity regulation">
    <text evidence="6">Negatively regulated by the anti-sigma-I factor RsgI.</text>
</comment>
<dbReference type="HAMAP" id="MF_02064">
    <property type="entry name" value="Sigma70_SigI"/>
    <property type="match status" value="1"/>
</dbReference>
<name>A0ABT8JUJ3_9BACL</name>
<dbReference type="Gene3D" id="1.10.1740.10">
    <property type="match status" value="1"/>
</dbReference>
<dbReference type="RefSeq" id="WP_301244647.1">
    <property type="nucleotide sequence ID" value="NZ_JAROCC010000011.1"/>
</dbReference>
<reference evidence="8" key="1">
    <citation type="submission" date="2023-03" db="EMBL/GenBank/DDBJ databases">
        <title>MT1 and MT2 Draft Genomes of Novel Species.</title>
        <authorList>
            <person name="Venkateswaran K."/>
        </authorList>
    </citation>
    <scope>NUCLEOTIDE SEQUENCE</scope>
    <source>
        <strain evidence="8">F6_3S_P_2</strain>
    </source>
</reference>
<evidence type="ECO:0000256" key="6">
    <source>
        <dbReference type="HAMAP-Rule" id="MF_02064"/>
    </source>
</evidence>
<evidence type="ECO:0000256" key="4">
    <source>
        <dbReference type="ARBA" id="ARBA00023125"/>
    </source>
</evidence>